<keyword evidence="2" id="KW-1185">Reference proteome</keyword>
<protein>
    <submittedName>
        <fullName evidence="1">Uncharacterized protein</fullName>
    </submittedName>
</protein>
<organism evidence="1 2">
    <name type="scientific">Rhizobium binae</name>
    <dbReference type="NCBI Taxonomy" id="1138190"/>
    <lineage>
        <taxon>Bacteria</taxon>
        <taxon>Pseudomonadati</taxon>
        <taxon>Pseudomonadota</taxon>
        <taxon>Alphaproteobacteria</taxon>
        <taxon>Hyphomicrobiales</taxon>
        <taxon>Rhizobiaceae</taxon>
        <taxon>Rhizobium/Agrobacterium group</taxon>
        <taxon>Rhizobium</taxon>
    </lineage>
</organism>
<reference evidence="1 2" key="1">
    <citation type="submission" date="2024-06" db="EMBL/GenBank/DDBJ databases">
        <title>Genomic Encyclopedia of Type Strains, Phase IV (KMG-IV): sequencing the most valuable type-strain genomes for metagenomic binning, comparative biology and taxonomic classification.</title>
        <authorList>
            <person name="Goeker M."/>
        </authorList>
    </citation>
    <scope>NUCLEOTIDE SEQUENCE [LARGE SCALE GENOMIC DNA]</scope>
    <source>
        <strain evidence="1 2">DSM 29288</strain>
    </source>
</reference>
<sequence length="34" mass="4236">MRGSIKLSHRECLLRLISFYRSRIMQYRFTTWEG</sequence>
<evidence type="ECO:0000313" key="1">
    <source>
        <dbReference type="EMBL" id="MET3754699.1"/>
    </source>
</evidence>
<name>A0ABV2MEY6_9HYPH</name>
<evidence type="ECO:0000313" key="2">
    <source>
        <dbReference type="Proteomes" id="UP001549077"/>
    </source>
</evidence>
<gene>
    <name evidence="1" type="ORF">ABID08_002056</name>
</gene>
<proteinExistence type="predicted"/>
<accession>A0ABV2MEY6</accession>
<comment type="caution">
    <text evidence="1">The sequence shown here is derived from an EMBL/GenBank/DDBJ whole genome shotgun (WGS) entry which is preliminary data.</text>
</comment>
<dbReference type="EMBL" id="JBEPMY010000004">
    <property type="protein sequence ID" value="MET3754699.1"/>
    <property type="molecule type" value="Genomic_DNA"/>
</dbReference>
<dbReference type="Proteomes" id="UP001549077">
    <property type="component" value="Unassembled WGS sequence"/>
</dbReference>